<dbReference type="InterPro" id="IPR036390">
    <property type="entry name" value="WH_DNA-bd_sf"/>
</dbReference>
<protein>
    <submittedName>
        <fullName evidence="1">Uncharacterized protein</fullName>
    </submittedName>
</protein>
<dbReference type="Gene3D" id="1.10.10.10">
    <property type="entry name" value="Winged helix-like DNA-binding domain superfamily/Winged helix DNA-binding domain"/>
    <property type="match status" value="1"/>
</dbReference>
<gene>
    <name evidence="1" type="ORF">B0T24DRAFT_600768</name>
</gene>
<organism evidence="1 2">
    <name type="scientific">Lasiosphaeria ovina</name>
    <dbReference type="NCBI Taxonomy" id="92902"/>
    <lineage>
        <taxon>Eukaryota</taxon>
        <taxon>Fungi</taxon>
        <taxon>Dikarya</taxon>
        <taxon>Ascomycota</taxon>
        <taxon>Pezizomycotina</taxon>
        <taxon>Sordariomycetes</taxon>
        <taxon>Sordariomycetidae</taxon>
        <taxon>Sordariales</taxon>
        <taxon>Lasiosphaeriaceae</taxon>
        <taxon>Lasiosphaeria</taxon>
    </lineage>
</organism>
<reference evidence="1" key="1">
    <citation type="journal article" date="2023" name="Mol. Phylogenet. Evol.">
        <title>Genome-scale phylogeny and comparative genomics of the fungal order Sordariales.</title>
        <authorList>
            <person name="Hensen N."/>
            <person name="Bonometti L."/>
            <person name="Westerberg I."/>
            <person name="Brannstrom I.O."/>
            <person name="Guillou S."/>
            <person name="Cros-Aarteil S."/>
            <person name="Calhoun S."/>
            <person name="Haridas S."/>
            <person name="Kuo A."/>
            <person name="Mondo S."/>
            <person name="Pangilinan J."/>
            <person name="Riley R."/>
            <person name="LaButti K."/>
            <person name="Andreopoulos B."/>
            <person name="Lipzen A."/>
            <person name="Chen C."/>
            <person name="Yan M."/>
            <person name="Daum C."/>
            <person name="Ng V."/>
            <person name="Clum A."/>
            <person name="Steindorff A."/>
            <person name="Ohm R.A."/>
            <person name="Martin F."/>
            <person name="Silar P."/>
            <person name="Natvig D.O."/>
            <person name="Lalanne C."/>
            <person name="Gautier V."/>
            <person name="Ament-Velasquez S.L."/>
            <person name="Kruys A."/>
            <person name="Hutchinson M.I."/>
            <person name="Powell A.J."/>
            <person name="Barry K."/>
            <person name="Miller A.N."/>
            <person name="Grigoriev I.V."/>
            <person name="Debuchy R."/>
            <person name="Gladieux P."/>
            <person name="Hiltunen Thoren M."/>
            <person name="Johannesson H."/>
        </authorList>
    </citation>
    <scope>NUCLEOTIDE SEQUENCE</scope>
    <source>
        <strain evidence="1">CBS 958.72</strain>
    </source>
</reference>
<dbReference type="PANTHER" id="PTHR43712">
    <property type="entry name" value="PUTATIVE (AFU_ORTHOLOGUE AFUA_4G14580)-RELATED"/>
    <property type="match status" value="1"/>
</dbReference>
<dbReference type="EMBL" id="JAULSN010000001">
    <property type="protein sequence ID" value="KAK3382221.1"/>
    <property type="molecule type" value="Genomic_DNA"/>
</dbReference>
<accession>A0AAE0TWM5</accession>
<dbReference type="AlphaFoldDB" id="A0AAE0TWM5"/>
<dbReference type="Gene3D" id="3.40.50.150">
    <property type="entry name" value="Vaccinia Virus protein VP39"/>
    <property type="match status" value="1"/>
</dbReference>
<dbReference type="PANTHER" id="PTHR43712:SF15">
    <property type="entry name" value="MONODICTYPHENONE CLUSTER TRANSCRIPTIONAL COACTIVATOR MDPA"/>
    <property type="match status" value="1"/>
</dbReference>
<dbReference type="InterPro" id="IPR029063">
    <property type="entry name" value="SAM-dependent_MTases_sf"/>
</dbReference>
<name>A0AAE0TWM5_9PEZI</name>
<keyword evidence="2" id="KW-1185">Reference proteome</keyword>
<sequence length="417" mass="44555">MDRLAQLESYTSQLAAAVKTLAGHYRAASAFDPHQPRDADMDADADADADKEAGRAKASILASVAHIRRLVCEPADFLQSLATQIEILTCLQWLGEFQILACIPLEGSVPVRDVADLSGVPGSQLGRVVRLTATCGFLDEPRPGFVAHTPLSAHFIANQRFLDAAMFLAESAAPTALQMATATQRFGPSRRPSESAYNLALNTIRPFHVARMERPKLNRQWAAYLHNAAGLLNPEELAQTLSQLNWSNLSHACIVEVGAPSTSMARCLADLYPSARIIVADRAAGARSPADASVFIFHLPSASPPLLPGGAVLAQLQEFLGVLRACDGVMLILTSRLLPEPGSLPDPNAEAVARARDLGMGQLANEGEMEIAELFDLLGSVKDSVGKLVVTHRLRSNTGLVVAVAVKHQAFVDLPDA</sequence>
<reference evidence="1" key="2">
    <citation type="submission" date="2023-06" db="EMBL/GenBank/DDBJ databases">
        <authorList>
            <consortium name="Lawrence Berkeley National Laboratory"/>
            <person name="Haridas S."/>
            <person name="Hensen N."/>
            <person name="Bonometti L."/>
            <person name="Westerberg I."/>
            <person name="Brannstrom I.O."/>
            <person name="Guillou S."/>
            <person name="Cros-Aarteil S."/>
            <person name="Calhoun S."/>
            <person name="Kuo A."/>
            <person name="Mondo S."/>
            <person name="Pangilinan J."/>
            <person name="Riley R."/>
            <person name="Labutti K."/>
            <person name="Andreopoulos B."/>
            <person name="Lipzen A."/>
            <person name="Chen C."/>
            <person name="Yanf M."/>
            <person name="Daum C."/>
            <person name="Ng V."/>
            <person name="Clum A."/>
            <person name="Steindorff A."/>
            <person name="Ohm R."/>
            <person name="Martin F."/>
            <person name="Silar P."/>
            <person name="Natvig D."/>
            <person name="Lalanne C."/>
            <person name="Gautier V."/>
            <person name="Ament-Velasquez S.L."/>
            <person name="Kruys A."/>
            <person name="Hutchinson M.I."/>
            <person name="Powell A.J."/>
            <person name="Barry K."/>
            <person name="Miller A.N."/>
            <person name="Grigoriev I.V."/>
            <person name="Debuchy R."/>
            <person name="Gladieux P."/>
            <person name="Thoren M.H."/>
            <person name="Johannesson H."/>
        </authorList>
    </citation>
    <scope>NUCLEOTIDE SEQUENCE</scope>
    <source>
        <strain evidence="1">CBS 958.72</strain>
    </source>
</reference>
<proteinExistence type="predicted"/>
<dbReference type="SUPFAM" id="SSF46785">
    <property type="entry name" value="Winged helix' DNA-binding domain"/>
    <property type="match status" value="1"/>
</dbReference>
<dbReference type="InterPro" id="IPR036388">
    <property type="entry name" value="WH-like_DNA-bd_sf"/>
</dbReference>
<dbReference type="Proteomes" id="UP001287356">
    <property type="component" value="Unassembled WGS sequence"/>
</dbReference>
<evidence type="ECO:0000313" key="1">
    <source>
        <dbReference type="EMBL" id="KAK3382221.1"/>
    </source>
</evidence>
<comment type="caution">
    <text evidence="1">The sequence shown here is derived from an EMBL/GenBank/DDBJ whole genome shotgun (WGS) entry which is preliminary data.</text>
</comment>
<evidence type="ECO:0000313" key="2">
    <source>
        <dbReference type="Proteomes" id="UP001287356"/>
    </source>
</evidence>